<protein>
    <submittedName>
        <fullName evidence="2">Uncharacterized protein</fullName>
    </submittedName>
</protein>
<keyword evidence="1" id="KW-1133">Transmembrane helix</keyword>
<evidence type="ECO:0000313" key="2">
    <source>
        <dbReference type="EMBL" id="BBX50523.1"/>
    </source>
</evidence>
<reference evidence="2 3" key="1">
    <citation type="journal article" date="2019" name="Emerg. Microbes Infect.">
        <title>Comprehensive subspecies identification of 175 nontuberculous mycobacteria species based on 7547 genomic profiles.</title>
        <authorList>
            <person name="Matsumoto Y."/>
            <person name="Kinjo T."/>
            <person name="Motooka D."/>
            <person name="Nabeya D."/>
            <person name="Jung N."/>
            <person name="Uechi K."/>
            <person name="Horii T."/>
            <person name="Iida T."/>
            <person name="Fujita J."/>
            <person name="Nakamura S."/>
        </authorList>
    </citation>
    <scope>NUCLEOTIDE SEQUENCE [LARGE SCALE GENOMIC DNA]</scope>
    <source>
        <strain evidence="2 3">JCM 12603</strain>
    </source>
</reference>
<dbReference type="KEGG" id="mpof:MPOR_15490"/>
<gene>
    <name evidence="2" type="ORF">MPOR_15490</name>
</gene>
<sequence length="588" mass="66036">MSVDPSSLNNKLNDIHRSISRQIDGIDSKVDVVRSEVGRVSGDLQTTRAELLALRDEFQSFVQQAERVANVQRSETVIGNLEAQLDRDYGHYNDVRRTTIGTLQAFDIGNVTNKTVQQVSEELMIQTPRYWLAPALVGLAAWSRDNEELANRSIEAAFSRDPRKTSLFFALVLRRQARMDAATRWLRHYIQALDPRALTREFVVILEAASQEAFGPYGRQLIGQQLGKWNVLLRDDRSVVESQISAWTGDLDIHRAAVNESQWPHLARVSPQWPQFKDTLERASAHGFTAEKYLAIREEPTPLASSVQDQLDDILENLVTEYDEEELPLKRQVVFHQAVIDNNGDMDRAHAAADEINVALETTLDAVSLQTQTAIRRELYGVSVSAQKVAIGGSREDFLAAVHRFSADYRSRYLDTVDIVLPENHSEYALTLGFKGWQTNTAVPQQQAEASLATTWNQTVEDYLESVRFKDHNYYIAGGIGLVGLVFMILCITGGAVGFGLLVFVAAVGGAAFWLWRKKTDCDAKYRKAQDIAQAALEFSIDIYRATVAEFVDAKIAFGEEDAKESDLLLLIDTWPTFVQQHKEEQVS</sequence>
<feature type="transmembrane region" description="Helical" evidence="1">
    <location>
        <begin position="499"/>
        <end position="516"/>
    </location>
</feature>
<dbReference type="AlphaFoldDB" id="A0A6N4V8W0"/>
<dbReference type="EMBL" id="AP022570">
    <property type="protein sequence ID" value="BBX50523.1"/>
    <property type="molecule type" value="Genomic_DNA"/>
</dbReference>
<dbReference type="Proteomes" id="UP000466785">
    <property type="component" value="Chromosome"/>
</dbReference>
<dbReference type="RefSeq" id="WP_163673158.1">
    <property type="nucleotide sequence ID" value="NZ_AP022570.1"/>
</dbReference>
<keyword evidence="3" id="KW-1185">Reference proteome</keyword>
<evidence type="ECO:0000256" key="1">
    <source>
        <dbReference type="SAM" id="Phobius"/>
    </source>
</evidence>
<name>A0A6N4V8W0_9MYCO</name>
<evidence type="ECO:0000313" key="3">
    <source>
        <dbReference type="Proteomes" id="UP000466785"/>
    </source>
</evidence>
<keyword evidence="1" id="KW-0472">Membrane</keyword>
<keyword evidence="1" id="KW-0812">Transmembrane</keyword>
<accession>A0A6N4V8W0</accession>
<proteinExistence type="predicted"/>
<organism evidence="2 3">
    <name type="scientific">Mycolicibacterium poriferae</name>
    <dbReference type="NCBI Taxonomy" id="39694"/>
    <lineage>
        <taxon>Bacteria</taxon>
        <taxon>Bacillati</taxon>
        <taxon>Actinomycetota</taxon>
        <taxon>Actinomycetes</taxon>
        <taxon>Mycobacteriales</taxon>
        <taxon>Mycobacteriaceae</taxon>
        <taxon>Mycolicibacterium</taxon>
    </lineage>
</organism>